<reference evidence="1 2" key="1">
    <citation type="journal article" date="2011" name="Nat. Genet.">
        <title>The genome of the mesopolyploid crop species Brassica rapa.</title>
        <authorList>
            <consortium name="Brassica rapa Genome Sequencing Project Consortium"/>
            <person name="Wang X."/>
            <person name="Wang H."/>
            <person name="Wang J."/>
            <person name="Sun R."/>
            <person name="Wu J."/>
            <person name="Liu S."/>
            <person name="Bai Y."/>
            <person name="Mun J.H."/>
            <person name="Bancroft I."/>
            <person name="Cheng F."/>
            <person name="Huang S."/>
            <person name="Li X."/>
            <person name="Hua W."/>
            <person name="Wang J."/>
            <person name="Wang X."/>
            <person name="Freeling M."/>
            <person name="Pires J.C."/>
            <person name="Paterson A.H."/>
            <person name="Chalhoub B."/>
            <person name="Wang B."/>
            <person name="Hayward A."/>
            <person name="Sharpe A.G."/>
            <person name="Park B.S."/>
            <person name="Weisshaar B."/>
            <person name="Liu B."/>
            <person name="Li B."/>
            <person name="Liu B."/>
            <person name="Tong C."/>
            <person name="Song C."/>
            <person name="Duran C."/>
            <person name="Peng C."/>
            <person name="Geng C."/>
            <person name="Koh C."/>
            <person name="Lin C."/>
            <person name="Edwards D."/>
            <person name="Mu D."/>
            <person name="Shen D."/>
            <person name="Soumpourou E."/>
            <person name="Li F."/>
            <person name="Fraser F."/>
            <person name="Conant G."/>
            <person name="Lassalle G."/>
            <person name="King G.J."/>
            <person name="Bonnema G."/>
            <person name="Tang H."/>
            <person name="Wang H."/>
            <person name="Belcram H."/>
            <person name="Zhou H."/>
            <person name="Hirakawa H."/>
            <person name="Abe H."/>
            <person name="Guo H."/>
            <person name="Wang H."/>
            <person name="Jin H."/>
            <person name="Parkin I.A."/>
            <person name="Batley J."/>
            <person name="Kim J.S."/>
            <person name="Just J."/>
            <person name="Li J."/>
            <person name="Xu J."/>
            <person name="Deng J."/>
            <person name="Kim J.A."/>
            <person name="Li J."/>
            <person name="Yu J."/>
            <person name="Meng J."/>
            <person name="Wang J."/>
            <person name="Min J."/>
            <person name="Poulain J."/>
            <person name="Wang J."/>
            <person name="Hatakeyama K."/>
            <person name="Wu K."/>
            <person name="Wang L."/>
            <person name="Fang L."/>
            <person name="Trick M."/>
            <person name="Links M.G."/>
            <person name="Zhao M."/>
            <person name="Jin M."/>
            <person name="Ramchiary N."/>
            <person name="Drou N."/>
            <person name="Berkman P.J."/>
            <person name="Cai Q."/>
            <person name="Huang Q."/>
            <person name="Li R."/>
            <person name="Tabata S."/>
            <person name="Cheng S."/>
            <person name="Zhang S."/>
            <person name="Zhang S."/>
            <person name="Huang S."/>
            <person name="Sato S."/>
            <person name="Sun S."/>
            <person name="Kwon S.J."/>
            <person name="Choi S.R."/>
            <person name="Lee T.H."/>
            <person name="Fan W."/>
            <person name="Zhao X."/>
            <person name="Tan X."/>
            <person name="Xu X."/>
            <person name="Wang Y."/>
            <person name="Qiu Y."/>
            <person name="Yin Y."/>
            <person name="Li Y."/>
            <person name="Du Y."/>
            <person name="Liao Y."/>
            <person name="Lim Y."/>
            <person name="Narusaka Y."/>
            <person name="Wang Y."/>
            <person name="Wang Z."/>
            <person name="Li Z."/>
            <person name="Wang Z."/>
            <person name="Xiong Z."/>
            <person name="Zhang Z."/>
        </authorList>
    </citation>
    <scope>NUCLEOTIDE SEQUENCE [LARGE SCALE GENOMIC DNA]</scope>
    <source>
        <strain evidence="1 2">cv. Chiifu-401-42</strain>
    </source>
</reference>
<accession>M4D1A6</accession>
<sequence length="220" mass="24476">MGQTGLNRSTNWFRIRSPKRAVSCSRFTKPLHGSREVQRLGLPAPCSHSRARYVPSDGTKSLQHPLWATLNSQRCGPVAASVRYLELRVHLLRVVSVVFWLELVLCNSRRAPIPSLSALAGDKPAPSQLLTLLAVKRDLLNSRRSSLQASSSLAHDLSISAQCSPIQAAVFWVDLTLRRPAQPRVLHIHREIKARIHLSFSNHFASVEPQILHCRAPSSP</sequence>
<dbReference type="Gramene" id="Bra010255.1">
    <property type="protein sequence ID" value="Bra010255.1-P"/>
    <property type="gene ID" value="Bra010255"/>
</dbReference>
<proteinExistence type="predicted"/>
<dbReference type="AlphaFoldDB" id="M4D1A6"/>
<name>M4D1A6_BRACM</name>
<reference evidence="1 2" key="2">
    <citation type="journal article" date="2018" name="Hortic Res">
        <title>Improved Brassica rapa reference genome by single-molecule sequencing and chromosome conformation capture technologies.</title>
        <authorList>
            <person name="Zhang L."/>
            <person name="Cai X."/>
            <person name="Wu J."/>
            <person name="Liu M."/>
            <person name="Grob S."/>
            <person name="Cheng F."/>
            <person name="Liang J."/>
            <person name="Cai C."/>
            <person name="Liu Z."/>
            <person name="Liu B."/>
            <person name="Wang F."/>
            <person name="Li S."/>
            <person name="Liu F."/>
            <person name="Li X."/>
            <person name="Cheng L."/>
            <person name="Yang W."/>
            <person name="Li M.H."/>
            <person name="Grossniklaus U."/>
            <person name="Zheng H."/>
            <person name="Wang X."/>
        </authorList>
    </citation>
    <scope>NUCLEOTIDE SEQUENCE [LARGE SCALE GENOMIC DNA]</scope>
    <source>
        <strain evidence="1 2">cv. Chiifu-401-42</strain>
    </source>
</reference>
<dbReference type="HOGENOM" id="CLU_1257657_0_0_1"/>
<keyword evidence="2" id="KW-1185">Reference proteome</keyword>
<dbReference type="EnsemblPlants" id="Bra010255.1">
    <property type="protein sequence ID" value="Bra010255.1-P"/>
    <property type="gene ID" value="Bra010255"/>
</dbReference>
<organism evidence="1 2">
    <name type="scientific">Brassica campestris</name>
    <name type="common">Field mustard</name>
    <dbReference type="NCBI Taxonomy" id="3711"/>
    <lineage>
        <taxon>Eukaryota</taxon>
        <taxon>Viridiplantae</taxon>
        <taxon>Streptophyta</taxon>
        <taxon>Embryophyta</taxon>
        <taxon>Tracheophyta</taxon>
        <taxon>Spermatophyta</taxon>
        <taxon>Magnoliopsida</taxon>
        <taxon>eudicotyledons</taxon>
        <taxon>Gunneridae</taxon>
        <taxon>Pentapetalae</taxon>
        <taxon>rosids</taxon>
        <taxon>malvids</taxon>
        <taxon>Brassicales</taxon>
        <taxon>Brassicaceae</taxon>
        <taxon>Brassiceae</taxon>
        <taxon>Brassica</taxon>
    </lineage>
</organism>
<reference evidence="1" key="3">
    <citation type="submission" date="2023-03" db="UniProtKB">
        <authorList>
            <consortium name="EnsemblPlants"/>
        </authorList>
    </citation>
    <scope>IDENTIFICATION</scope>
    <source>
        <strain evidence="1">cv. Chiifu-401-42</strain>
    </source>
</reference>
<evidence type="ECO:0000313" key="2">
    <source>
        <dbReference type="Proteomes" id="UP000011750"/>
    </source>
</evidence>
<dbReference type="InParanoid" id="M4D1A6"/>
<evidence type="ECO:0000313" key="1">
    <source>
        <dbReference type="EnsemblPlants" id="Bra010255.1-P"/>
    </source>
</evidence>
<dbReference type="Proteomes" id="UP000011750">
    <property type="component" value="Chromosome A08"/>
</dbReference>
<protein>
    <submittedName>
        <fullName evidence="1">Uncharacterized protein</fullName>
    </submittedName>
</protein>